<dbReference type="STRING" id="1280950.HJO_05295"/>
<reference evidence="1 2" key="1">
    <citation type="journal article" date="2014" name="Antonie Van Leeuwenhoek">
        <title>Hyphomonas beringensis sp. nov. and Hyphomonas chukchiensis sp. nov., isolated from surface seawater of the Bering Sea and Chukchi Sea.</title>
        <authorList>
            <person name="Li C."/>
            <person name="Lai Q."/>
            <person name="Li G."/>
            <person name="Dong C."/>
            <person name="Wang J."/>
            <person name="Liao Y."/>
            <person name="Shao Z."/>
        </authorList>
    </citation>
    <scope>NUCLEOTIDE SEQUENCE [LARGE SCALE GENOMIC DNA]</scope>
    <source>
        <strain evidence="1 2">MHS-2</strain>
    </source>
</reference>
<gene>
    <name evidence="1" type="ORF">HJO_05295</name>
</gene>
<keyword evidence="2" id="KW-1185">Reference proteome</keyword>
<evidence type="ECO:0000313" key="2">
    <source>
        <dbReference type="Proteomes" id="UP000025171"/>
    </source>
</evidence>
<dbReference type="EMBL" id="ARYK01000002">
    <property type="protein sequence ID" value="KCZ93244.1"/>
    <property type="molecule type" value="Genomic_DNA"/>
</dbReference>
<proteinExistence type="predicted"/>
<comment type="caution">
    <text evidence="1">The sequence shown here is derived from an EMBL/GenBank/DDBJ whole genome shotgun (WGS) entry which is preliminary data.</text>
</comment>
<accession>A0A059FRE5</accession>
<sequence length="85" mass="9384">MHRHTVTFRDAPAPGAVCIKTVDPSQDFMTGNDRKRPDTGLGRAALVLLDIAAAHAATFDLKDGAARRWRVRHRQLAKIERPVGN</sequence>
<dbReference type="AlphaFoldDB" id="A0A059FRE5"/>
<evidence type="ECO:0000313" key="1">
    <source>
        <dbReference type="EMBL" id="KCZ93244.1"/>
    </source>
</evidence>
<dbReference type="Proteomes" id="UP000025171">
    <property type="component" value="Unassembled WGS sequence"/>
</dbReference>
<name>A0A059FRE5_9PROT</name>
<organism evidence="1 2">
    <name type="scientific">Hyphomonas johnsonii MHS-2</name>
    <dbReference type="NCBI Taxonomy" id="1280950"/>
    <lineage>
        <taxon>Bacteria</taxon>
        <taxon>Pseudomonadati</taxon>
        <taxon>Pseudomonadota</taxon>
        <taxon>Alphaproteobacteria</taxon>
        <taxon>Hyphomonadales</taxon>
        <taxon>Hyphomonadaceae</taxon>
        <taxon>Hyphomonas</taxon>
    </lineage>
</organism>
<protein>
    <submittedName>
        <fullName evidence="1">Uncharacterized protein</fullName>
    </submittedName>
</protein>